<evidence type="ECO:0000313" key="2">
    <source>
        <dbReference type="Proteomes" id="UP000439903"/>
    </source>
</evidence>
<accession>A0A8H4B109</accession>
<dbReference type="AlphaFoldDB" id="A0A8H4B109"/>
<reference evidence="1 2" key="1">
    <citation type="journal article" date="2019" name="Environ. Microbiol.">
        <title>At the nexus of three kingdoms: the genome of the mycorrhizal fungus Gigaspora margarita provides insights into plant, endobacterial and fungal interactions.</title>
        <authorList>
            <person name="Venice F."/>
            <person name="Ghignone S."/>
            <person name="Salvioli di Fossalunga A."/>
            <person name="Amselem J."/>
            <person name="Novero M."/>
            <person name="Xianan X."/>
            <person name="Sedzielewska Toro K."/>
            <person name="Morin E."/>
            <person name="Lipzen A."/>
            <person name="Grigoriev I.V."/>
            <person name="Henrissat B."/>
            <person name="Martin F.M."/>
            <person name="Bonfante P."/>
        </authorList>
    </citation>
    <scope>NUCLEOTIDE SEQUENCE [LARGE SCALE GENOMIC DNA]</scope>
    <source>
        <strain evidence="1 2">BEG34</strain>
    </source>
</reference>
<dbReference type="Proteomes" id="UP000439903">
    <property type="component" value="Unassembled WGS sequence"/>
</dbReference>
<sequence length="72" mass="8150">MLEVKVEFTNARVLGNEENKSSANGTSIVGNFYYNKKDSNGPYISESCFQKDASKKEIMAFDLNMNPIEDNY</sequence>
<organism evidence="1 2">
    <name type="scientific">Gigaspora margarita</name>
    <dbReference type="NCBI Taxonomy" id="4874"/>
    <lineage>
        <taxon>Eukaryota</taxon>
        <taxon>Fungi</taxon>
        <taxon>Fungi incertae sedis</taxon>
        <taxon>Mucoromycota</taxon>
        <taxon>Glomeromycotina</taxon>
        <taxon>Glomeromycetes</taxon>
        <taxon>Diversisporales</taxon>
        <taxon>Gigasporaceae</taxon>
        <taxon>Gigaspora</taxon>
    </lineage>
</organism>
<dbReference type="EMBL" id="WTPW01000075">
    <property type="protein sequence ID" value="KAF0551563.1"/>
    <property type="molecule type" value="Genomic_DNA"/>
</dbReference>
<keyword evidence="2" id="KW-1185">Reference proteome</keyword>
<gene>
    <name evidence="1" type="ORF">F8M41_023132</name>
</gene>
<comment type="caution">
    <text evidence="1">The sequence shown here is derived from an EMBL/GenBank/DDBJ whole genome shotgun (WGS) entry which is preliminary data.</text>
</comment>
<name>A0A8H4B109_GIGMA</name>
<protein>
    <submittedName>
        <fullName evidence="1">Uncharacterized protein</fullName>
    </submittedName>
</protein>
<evidence type="ECO:0000313" key="1">
    <source>
        <dbReference type="EMBL" id="KAF0551563.1"/>
    </source>
</evidence>
<proteinExistence type="predicted"/>